<evidence type="ECO:0000313" key="3">
    <source>
        <dbReference type="Proteomes" id="UP001227831"/>
    </source>
</evidence>
<keyword evidence="3" id="KW-1185">Reference proteome</keyword>
<protein>
    <submittedName>
        <fullName evidence="2">AAA family ATPase</fullName>
    </submittedName>
</protein>
<organism evidence="2 3">
    <name type="scientific">Lactiplantibacillus brownii</name>
    <dbReference type="NCBI Taxonomy" id="3069269"/>
    <lineage>
        <taxon>Bacteria</taxon>
        <taxon>Bacillati</taxon>
        <taxon>Bacillota</taxon>
        <taxon>Bacilli</taxon>
        <taxon>Lactobacillales</taxon>
        <taxon>Lactobacillaceae</taxon>
        <taxon>Lactiplantibacillus</taxon>
    </lineage>
</organism>
<dbReference type="EMBL" id="JAVCWF010000001">
    <property type="protein sequence ID" value="MDQ7936760.1"/>
    <property type="molecule type" value="Genomic_DNA"/>
</dbReference>
<gene>
    <name evidence="2" type="ORF">RA086_03750</name>
</gene>
<evidence type="ECO:0000259" key="1">
    <source>
        <dbReference type="Pfam" id="PF13304"/>
    </source>
</evidence>
<dbReference type="SUPFAM" id="SSF52540">
    <property type="entry name" value="P-loop containing nucleoside triphosphate hydrolases"/>
    <property type="match status" value="1"/>
</dbReference>
<dbReference type="RefSeq" id="WP_308702572.1">
    <property type="nucleotide sequence ID" value="NZ_AP027463.1"/>
</dbReference>
<name>A0ABU1A751_9LACO</name>
<dbReference type="Pfam" id="PF13304">
    <property type="entry name" value="AAA_21"/>
    <property type="match status" value="1"/>
</dbReference>
<dbReference type="InterPro" id="IPR003959">
    <property type="entry name" value="ATPase_AAA_core"/>
</dbReference>
<accession>A0ABU1A751</accession>
<dbReference type="InterPro" id="IPR027417">
    <property type="entry name" value="P-loop_NTPase"/>
</dbReference>
<comment type="caution">
    <text evidence="2">The sequence shown here is derived from an EMBL/GenBank/DDBJ whole genome shotgun (WGS) entry which is preliminary data.</text>
</comment>
<reference evidence="2 3" key="1">
    <citation type="journal article" date="2023" name="Int. J. Syst. Evol. Microbiol.">
        <title>Lactiplantibacillus brownii sp. nov., a novel psychrotolerant species isolated from sauerkraut.</title>
        <authorList>
            <person name="Heng Y.C."/>
            <person name="Silvaraju S."/>
            <person name="Lee J.K.Y."/>
            <person name="Kittelmann S."/>
        </authorList>
    </citation>
    <scope>NUCLEOTIDE SEQUENCE [LARGE SCALE GENOMIC DNA]</scope>
    <source>
        <strain evidence="2 3">WILCCON 0030</strain>
    </source>
</reference>
<evidence type="ECO:0000313" key="2">
    <source>
        <dbReference type="EMBL" id="MDQ7936760.1"/>
    </source>
</evidence>
<feature type="domain" description="ATPase AAA-type core" evidence="1">
    <location>
        <begin position="50"/>
        <end position="329"/>
    </location>
</feature>
<sequence>MLKLIGFKIYGHALFEDGTQFTIQTASQVTERTKDRIIKFNQILTLNRVIGIVGINATGKSTLMNIFEGLSDFYLKSLSIDQTALNEAFRSNERRIRIIAFLAATTGERYRVETSFDKNAVESNDMGRTFNWKISEEKIYSDNKLMPKSKYFDFENQEPIQQRTKLSKNELRLLSNKDSIFRIISQASQNLEVLSTVSMTDSNIVRSFADETPTALLEYLDNSIDYLKYQLDSEGKTLSYHLKFKRDRHEIVVSQLNDISKYISSGTIKGITLFYEFLIALRHGSTLLVDEIELHVNKQIVRDFIGFFANPKVNVNQATLIYSSHYVELTDDLKRQDEEYVLLRNGVTKLRRLNDTGVRTELKNSDIFQSNYFKGTAPNYERYINLKKTIVAHNQRRFDVDTDSVSTGSINAK</sequence>
<proteinExistence type="predicted"/>
<dbReference type="CDD" id="cd00267">
    <property type="entry name" value="ABC_ATPase"/>
    <property type="match status" value="1"/>
</dbReference>
<dbReference type="Proteomes" id="UP001227831">
    <property type="component" value="Unassembled WGS sequence"/>
</dbReference>